<reference evidence="2" key="1">
    <citation type="journal article" date="2022" name="bioRxiv">
        <title>Sequencing and chromosome-scale assembly of the giantPleurodeles waltlgenome.</title>
        <authorList>
            <person name="Brown T."/>
            <person name="Elewa A."/>
            <person name="Iarovenko S."/>
            <person name="Subramanian E."/>
            <person name="Araus A.J."/>
            <person name="Petzold A."/>
            <person name="Susuki M."/>
            <person name="Suzuki K.-i.T."/>
            <person name="Hayashi T."/>
            <person name="Toyoda A."/>
            <person name="Oliveira C."/>
            <person name="Osipova E."/>
            <person name="Leigh N.D."/>
            <person name="Simon A."/>
            <person name="Yun M.H."/>
        </authorList>
    </citation>
    <scope>NUCLEOTIDE SEQUENCE</scope>
    <source>
        <strain evidence="2">20211129_DDA</strain>
        <tissue evidence="2">Liver</tissue>
    </source>
</reference>
<gene>
    <name evidence="2" type="ORF">NDU88_003345</name>
</gene>
<feature type="compositionally biased region" description="Polar residues" evidence="1">
    <location>
        <begin position="71"/>
        <end position="80"/>
    </location>
</feature>
<accession>A0AAV7VGB2</accession>
<feature type="region of interest" description="Disordered" evidence="1">
    <location>
        <begin position="57"/>
        <end position="80"/>
    </location>
</feature>
<evidence type="ECO:0000313" key="3">
    <source>
        <dbReference type="Proteomes" id="UP001066276"/>
    </source>
</evidence>
<sequence length="80" mass="9121">MLGFGGDRDKLLWLSSWMKGGVVAYRDNRLLAPHKVRRKSRNTGDQTSPLQLRIGSRLKGWSDRSEPQHVFPNQAQMISS</sequence>
<name>A0AAV7VGB2_PLEWA</name>
<evidence type="ECO:0000313" key="2">
    <source>
        <dbReference type="EMBL" id="KAJ1199511.1"/>
    </source>
</evidence>
<organism evidence="2 3">
    <name type="scientific">Pleurodeles waltl</name>
    <name type="common">Iberian ribbed newt</name>
    <dbReference type="NCBI Taxonomy" id="8319"/>
    <lineage>
        <taxon>Eukaryota</taxon>
        <taxon>Metazoa</taxon>
        <taxon>Chordata</taxon>
        <taxon>Craniata</taxon>
        <taxon>Vertebrata</taxon>
        <taxon>Euteleostomi</taxon>
        <taxon>Amphibia</taxon>
        <taxon>Batrachia</taxon>
        <taxon>Caudata</taxon>
        <taxon>Salamandroidea</taxon>
        <taxon>Salamandridae</taxon>
        <taxon>Pleurodelinae</taxon>
        <taxon>Pleurodeles</taxon>
    </lineage>
</organism>
<keyword evidence="3" id="KW-1185">Reference proteome</keyword>
<evidence type="ECO:0000256" key="1">
    <source>
        <dbReference type="SAM" id="MobiDB-lite"/>
    </source>
</evidence>
<proteinExistence type="predicted"/>
<dbReference type="AlphaFoldDB" id="A0AAV7VGB2"/>
<dbReference type="EMBL" id="JANPWB010000003">
    <property type="protein sequence ID" value="KAJ1199511.1"/>
    <property type="molecule type" value="Genomic_DNA"/>
</dbReference>
<comment type="caution">
    <text evidence="2">The sequence shown here is derived from an EMBL/GenBank/DDBJ whole genome shotgun (WGS) entry which is preliminary data.</text>
</comment>
<dbReference type="Proteomes" id="UP001066276">
    <property type="component" value="Chromosome 2_1"/>
</dbReference>
<protein>
    <submittedName>
        <fullName evidence="2">Uncharacterized protein</fullName>
    </submittedName>
</protein>